<gene>
    <name evidence="2" type="ORF">PPRIM_AZ9-3.1.T0670228</name>
</gene>
<dbReference type="Proteomes" id="UP000688137">
    <property type="component" value="Unassembled WGS sequence"/>
</dbReference>
<evidence type="ECO:0000256" key="1">
    <source>
        <dbReference type="SAM" id="MobiDB-lite"/>
    </source>
</evidence>
<keyword evidence="3" id="KW-1185">Reference proteome</keyword>
<sequence>MSDNQQSSEIPEQRIQESIVQQDQPQESKVLNTWARSSKDLIDKYKNKFDAFKAMAVQAGYNDPTQQSIKIETNIIEVNKDQKIISQENVVGLNQINIKPLETQSIILQKSDTQEIQDQQIVQQDVQQIVLEQSKQSVQQIVLEQPKQSVQQIVLEQPKQSVQYIENSYKQEPINQSVDSVKYDLKLTDQTYSDLFTQKQETQQSQKKLENFLNIEFGSRNLDAVTVEQKAVVNSDIPVVTNTYIELLDQFKSATTLEDLTDLFNRRTPFKERNNQQEFQLNNNNNNNNVDENQCLKQKGKTIDNLLQQFKTPNKLNQEVLLENGSGKNGGTYLNSQVPQVNIKLSNGKSPNARFGFIQASPSSQFIGSSGQKTKKENTYLNVKVQQNMNFTIEVKDNIKPHKRKDELSNFMGKLGLGKYEAPKVTINLDQQNGQNAFDRLKHYVNNIGNTSAKRAPSSGLDELVNDKSFNTCTFKQQMKAYKKDKGDRGESSQRTGISVENPMLQDQSFKNLHLKLLHHQRANSQVGKSVRI</sequence>
<protein>
    <submittedName>
        <fullName evidence="2">Uncharacterized protein</fullName>
    </submittedName>
</protein>
<evidence type="ECO:0000313" key="3">
    <source>
        <dbReference type="Proteomes" id="UP000688137"/>
    </source>
</evidence>
<organism evidence="2 3">
    <name type="scientific">Paramecium primaurelia</name>
    <dbReference type="NCBI Taxonomy" id="5886"/>
    <lineage>
        <taxon>Eukaryota</taxon>
        <taxon>Sar</taxon>
        <taxon>Alveolata</taxon>
        <taxon>Ciliophora</taxon>
        <taxon>Intramacronucleata</taxon>
        <taxon>Oligohymenophorea</taxon>
        <taxon>Peniculida</taxon>
        <taxon>Parameciidae</taxon>
        <taxon>Paramecium</taxon>
    </lineage>
</organism>
<accession>A0A8S1MY92</accession>
<comment type="caution">
    <text evidence="2">The sequence shown here is derived from an EMBL/GenBank/DDBJ whole genome shotgun (WGS) entry which is preliminary data.</text>
</comment>
<reference evidence="2" key="1">
    <citation type="submission" date="2021-01" db="EMBL/GenBank/DDBJ databases">
        <authorList>
            <consortium name="Genoscope - CEA"/>
            <person name="William W."/>
        </authorList>
    </citation>
    <scope>NUCLEOTIDE SEQUENCE</scope>
</reference>
<dbReference type="EMBL" id="CAJJDM010000070">
    <property type="protein sequence ID" value="CAD8082386.1"/>
    <property type="molecule type" value="Genomic_DNA"/>
</dbReference>
<feature type="region of interest" description="Disordered" evidence="1">
    <location>
        <begin position="1"/>
        <end position="30"/>
    </location>
</feature>
<dbReference type="OMA" id="DQPQESK"/>
<name>A0A8S1MY92_PARPR</name>
<dbReference type="AlphaFoldDB" id="A0A8S1MY92"/>
<evidence type="ECO:0000313" key="2">
    <source>
        <dbReference type="EMBL" id="CAD8082386.1"/>
    </source>
</evidence>
<proteinExistence type="predicted"/>